<feature type="domain" description="Fibrinogen C-terminal" evidence="3">
    <location>
        <begin position="51"/>
        <end position="259"/>
    </location>
</feature>
<dbReference type="EMBL" id="UYJE01000563">
    <property type="protein sequence ID" value="VDH94274.1"/>
    <property type="molecule type" value="Genomic_DNA"/>
</dbReference>
<feature type="signal peptide" evidence="2">
    <location>
        <begin position="1"/>
        <end position="20"/>
    </location>
</feature>
<dbReference type="FunFam" id="3.90.215.10:FF:000001">
    <property type="entry name" value="Tenascin isoform 1"/>
    <property type="match status" value="1"/>
</dbReference>
<dbReference type="InterPro" id="IPR036056">
    <property type="entry name" value="Fibrinogen-like_C"/>
</dbReference>
<dbReference type="Gene3D" id="3.90.215.10">
    <property type="entry name" value="Gamma Fibrinogen, chain A, domain 1"/>
    <property type="match status" value="1"/>
</dbReference>
<dbReference type="OrthoDB" id="6275059at2759"/>
<dbReference type="PROSITE" id="PS51406">
    <property type="entry name" value="FIBRINOGEN_C_2"/>
    <property type="match status" value="1"/>
</dbReference>
<dbReference type="SMART" id="SM00186">
    <property type="entry name" value="FBG"/>
    <property type="match status" value="1"/>
</dbReference>
<name>A0A8B6BRN4_MYTGA</name>
<accession>A0A8B6BRN4</accession>
<dbReference type="Pfam" id="PF00147">
    <property type="entry name" value="Fibrinogen_C"/>
    <property type="match status" value="1"/>
</dbReference>
<keyword evidence="2" id="KW-0732">Signal</keyword>
<reference evidence="4" key="1">
    <citation type="submission" date="2018-11" db="EMBL/GenBank/DDBJ databases">
        <authorList>
            <person name="Alioto T."/>
            <person name="Alioto T."/>
        </authorList>
    </citation>
    <scope>NUCLEOTIDE SEQUENCE</scope>
</reference>
<comment type="caution">
    <text evidence="4">The sequence shown here is derived from an EMBL/GenBank/DDBJ whole genome shotgun (WGS) entry which is preliminary data.</text>
</comment>
<dbReference type="SUPFAM" id="SSF56496">
    <property type="entry name" value="Fibrinogen C-terminal domain-like"/>
    <property type="match status" value="1"/>
</dbReference>
<proteinExistence type="predicted"/>
<dbReference type="InterPro" id="IPR014716">
    <property type="entry name" value="Fibrinogen_a/b/g_C_1"/>
</dbReference>
<dbReference type="GO" id="GO:0005615">
    <property type="term" value="C:extracellular space"/>
    <property type="evidence" value="ECO:0007669"/>
    <property type="project" value="TreeGrafter"/>
</dbReference>
<keyword evidence="1" id="KW-1015">Disulfide bond</keyword>
<dbReference type="InterPro" id="IPR050373">
    <property type="entry name" value="Fibrinogen_C-term_domain"/>
</dbReference>
<dbReference type="PANTHER" id="PTHR19143:SF458">
    <property type="entry name" value="FIBRINOGEN C-TERMINAL DOMAIN-CONTAINING PROTEIN-RELATED"/>
    <property type="match status" value="1"/>
</dbReference>
<evidence type="ECO:0000313" key="5">
    <source>
        <dbReference type="Proteomes" id="UP000596742"/>
    </source>
</evidence>
<keyword evidence="5" id="KW-1185">Reference proteome</keyword>
<evidence type="ECO:0000256" key="1">
    <source>
        <dbReference type="ARBA" id="ARBA00023157"/>
    </source>
</evidence>
<evidence type="ECO:0000256" key="2">
    <source>
        <dbReference type="SAM" id="SignalP"/>
    </source>
</evidence>
<evidence type="ECO:0000313" key="4">
    <source>
        <dbReference type="EMBL" id="VDH94274.1"/>
    </source>
</evidence>
<protein>
    <recommendedName>
        <fullName evidence="3">Fibrinogen C-terminal domain-containing protein</fullName>
    </recommendedName>
</protein>
<dbReference type="AlphaFoldDB" id="A0A8B6BRN4"/>
<dbReference type="NCBIfam" id="NF040941">
    <property type="entry name" value="GGGWT_bact"/>
    <property type="match status" value="1"/>
</dbReference>
<dbReference type="InterPro" id="IPR002181">
    <property type="entry name" value="Fibrinogen_a/b/g_C_dom"/>
</dbReference>
<organism evidence="4 5">
    <name type="scientific">Mytilus galloprovincialis</name>
    <name type="common">Mediterranean mussel</name>
    <dbReference type="NCBI Taxonomy" id="29158"/>
    <lineage>
        <taxon>Eukaryota</taxon>
        <taxon>Metazoa</taxon>
        <taxon>Spiralia</taxon>
        <taxon>Lophotrochozoa</taxon>
        <taxon>Mollusca</taxon>
        <taxon>Bivalvia</taxon>
        <taxon>Autobranchia</taxon>
        <taxon>Pteriomorphia</taxon>
        <taxon>Mytilida</taxon>
        <taxon>Mytiloidea</taxon>
        <taxon>Mytilidae</taxon>
        <taxon>Mytilinae</taxon>
        <taxon>Mytilus</taxon>
    </lineage>
</organism>
<evidence type="ECO:0000259" key="3">
    <source>
        <dbReference type="PROSITE" id="PS51406"/>
    </source>
</evidence>
<sequence>MFKRLLAVIILSSCLTESCGKSVSLSLNLKVAVVADFNATKPVDYTYINNNNNDFKPRDCSDLNKGLHKSGVYKISPDSGASFNVYCDMDTDHGGWTVFQRRQDGKVDFYRDWKDYEDGFGNPKKEFWLGNNKLHKLTTTGNFTLRVDLSDFSGNKAYAKYKSFSIASASNKFKLTISGYSGNSGDGMGEVNDRPFVTKDQDLHNCAARLKGAWWVRNCATSCLNSEYQGSLWHGISWYIWKKKAATIKTAVMMIRRRK</sequence>
<dbReference type="PANTHER" id="PTHR19143">
    <property type="entry name" value="FIBRINOGEN/TENASCIN/ANGIOPOEITIN"/>
    <property type="match status" value="1"/>
</dbReference>
<dbReference type="Proteomes" id="UP000596742">
    <property type="component" value="Unassembled WGS sequence"/>
</dbReference>
<gene>
    <name evidence="4" type="ORF">MGAL_10B003385</name>
</gene>
<dbReference type="CDD" id="cd00087">
    <property type="entry name" value="FReD"/>
    <property type="match status" value="1"/>
</dbReference>
<feature type="chain" id="PRO_5032787293" description="Fibrinogen C-terminal domain-containing protein" evidence="2">
    <location>
        <begin position="21"/>
        <end position="259"/>
    </location>
</feature>